<accession>A0A227PIU4</accession>
<dbReference type="EMBL" id="MUGS01000002">
    <property type="protein sequence ID" value="OXG09483.1"/>
    <property type="molecule type" value="Genomic_DNA"/>
</dbReference>
<dbReference type="InterPro" id="IPR020568">
    <property type="entry name" value="Ribosomal_Su5_D2-typ_SF"/>
</dbReference>
<dbReference type="InterPro" id="IPR047765">
    <property type="entry name" value="GHMP_GYDIA-like"/>
</dbReference>
<dbReference type="Gene3D" id="3.30.230.10">
    <property type="match status" value="1"/>
</dbReference>
<dbReference type="NCBIfam" id="NF040656">
    <property type="entry name" value="GHMP_GYDIA"/>
    <property type="match status" value="1"/>
</dbReference>
<proteinExistence type="predicted"/>
<name>A0A227PIU4_9FLAO</name>
<evidence type="ECO:0000313" key="1">
    <source>
        <dbReference type="EMBL" id="OXG09483.1"/>
    </source>
</evidence>
<comment type="caution">
    <text evidence="1">The sequence shown here is derived from an EMBL/GenBank/DDBJ whole genome shotgun (WGS) entry which is preliminary data.</text>
</comment>
<evidence type="ECO:0000313" key="2">
    <source>
        <dbReference type="Proteomes" id="UP000214684"/>
    </source>
</evidence>
<sequence>MKTTFYSNGKLLITGEYLVLDGARAFALPTKFGQNLIVENGSNNEIQWKSYNFDAQLWYEDTISFAEIISNTDLKIETVKTTLINILHEAYLLNPDFINNYEGYKISTHLTFPKNWGLGTSSTLLNNIAQWTQIDAFTLLKNSFGGSGYDIACAQNDTPIVYRLEQNLPVVEKVDFDPDFTNNIYFVYLNKKQNSKAAITAYYANKNQSLAQNINANNKITDAVIKAQTLKEFTFSIEKHEIHLSSILEIQTIKEVAFPDFNGVIKSLGAWGGDFVMAISKENPTAYFVSKGYETILPYEEMILLK</sequence>
<reference evidence="1 2" key="1">
    <citation type="submission" date="2016-11" db="EMBL/GenBank/DDBJ databases">
        <title>Whole genomes of Flavobacteriaceae.</title>
        <authorList>
            <person name="Stine C."/>
            <person name="Li C."/>
            <person name="Tadesse D."/>
        </authorList>
    </citation>
    <scope>NUCLEOTIDE SEQUENCE [LARGE SCALE GENOMIC DNA]</scope>
    <source>
        <strain evidence="1 2">DSM 24704</strain>
    </source>
</reference>
<gene>
    <name evidence="1" type="ORF">B0A64_01630</name>
</gene>
<dbReference type="SUPFAM" id="SSF54211">
    <property type="entry name" value="Ribosomal protein S5 domain 2-like"/>
    <property type="match status" value="1"/>
</dbReference>
<dbReference type="InterPro" id="IPR014721">
    <property type="entry name" value="Ribsml_uS5_D2-typ_fold_subgr"/>
</dbReference>
<keyword evidence="1" id="KW-0418">Kinase</keyword>
<dbReference type="OrthoDB" id="5288719at2"/>
<keyword evidence="1" id="KW-0808">Transferase</keyword>
<dbReference type="RefSeq" id="WP_089477794.1">
    <property type="nucleotide sequence ID" value="NZ_MUGS01000002.1"/>
</dbReference>
<keyword evidence="2" id="KW-1185">Reference proteome</keyword>
<dbReference type="GO" id="GO:0016301">
    <property type="term" value="F:kinase activity"/>
    <property type="evidence" value="ECO:0007669"/>
    <property type="project" value="UniProtKB-KW"/>
</dbReference>
<dbReference type="Proteomes" id="UP000214684">
    <property type="component" value="Unassembled WGS sequence"/>
</dbReference>
<dbReference type="AlphaFoldDB" id="A0A227PIU4"/>
<protein>
    <submittedName>
        <fullName evidence="1">GHMP kinase</fullName>
    </submittedName>
</protein>
<organism evidence="1 2">
    <name type="scientific">Flavobacterium araucananum</name>
    <dbReference type="NCBI Taxonomy" id="946678"/>
    <lineage>
        <taxon>Bacteria</taxon>
        <taxon>Pseudomonadati</taxon>
        <taxon>Bacteroidota</taxon>
        <taxon>Flavobacteriia</taxon>
        <taxon>Flavobacteriales</taxon>
        <taxon>Flavobacteriaceae</taxon>
        <taxon>Flavobacterium</taxon>
    </lineage>
</organism>